<proteinExistence type="predicted"/>
<keyword evidence="3" id="KW-1185">Reference proteome</keyword>
<protein>
    <recommendedName>
        <fullName evidence="4">Nucleotide-binding protein</fullName>
    </recommendedName>
</protein>
<dbReference type="RefSeq" id="WP_084272763.1">
    <property type="nucleotide sequence ID" value="NZ_FWYE01000002.1"/>
</dbReference>
<evidence type="ECO:0000313" key="3">
    <source>
        <dbReference type="Proteomes" id="UP000192315"/>
    </source>
</evidence>
<evidence type="ECO:0000256" key="1">
    <source>
        <dbReference type="SAM" id="MobiDB-lite"/>
    </source>
</evidence>
<dbReference type="EMBL" id="FWYE01000002">
    <property type="protein sequence ID" value="SMD30914.1"/>
    <property type="molecule type" value="Genomic_DNA"/>
</dbReference>
<feature type="region of interest" description="Disordered" evidence="1">
    <location>
        <begin position="62"/>
        <end position="83"/>
    </location>
</feature>
<gene>
    <name evidence="2" type="ORF">SAMN02745355_0832</name>
</gene>
<evidence type="ECO:0008006" key="4">
    <source>
        <dbReference type="Google" id="ProtNLM"/>
    </source>
</evidence>
<dbReference type="AlphaFoldDB" id="A0A8G2L822"/>
<comment type="caution">
    <text evidence="2">The sequence shown here is derived from an EMBL/GenBank/DDBJ whole genome shotgun (WGS) entry which is preliminary data.</text>
</comment>
<dbReference type="Proteomes" id="UP000192315">
    <property type="component" value="Unassembled WGS sequence"/>
</dbReference>
<accession>A0A8G2L822</accession>
<name>A0A8G2L822_PICTO</name>
<organism evidence="2 3">
    <name type="scientific">Picrophilus torridus (strain ATCC 700027 / DSM 9790 / JCM 10055 / NBRC 100828 / KAW 2/3)</name>
    <dbReference type="NCBI Taxonomy" id="1122961"/>
    <lineage>
        <taxon>Archaea</taxon>
        <taxon>Methanobacteriati</taxon>
        <taxon>Thermoplasmatota</taxon>
        <taxon>Thermoplasmata</taxon>
        <taxon>Thermoplasmatales</taxon>
        <taxon>Picrophilaceae</taxon>
        <taxon>Picrophilus</taxon>
    </lineage>
</organism>
<evidence type="ECO:0000313" key="2">
    <source>
        <dbReference type="EMBL" id="SMD30914.1"/>
    </source>
</evidence>
<sequence>MKCSNQNCNGEMEYVGDMNFRVGGYTGLGGMFLGGWNDLAETTQTFSLYRCNVCGKIDFYEPRGDDNTENNDDATEKKRHRFL</sequence>
<reference evidence="2 3" key="1">
    <citation type="submission" date="2017-04" db="EMBL/GenBank/DDBJ databases">
        <authorList>
            <person name="Varghese N."/>
            <person name="Submissions S."/>
        </authorList>
    </citation>
    <scope>NUCLEOTIDE SEQUENCE [LARGE SCALE GENOMIC DNA]</scope>
    <source>
        <strain evidence="2 3">DSM 9789</strain>
    </source>
</reference>